<dbReference type="PANTHER" id="PTHR47595:SF1">
    <property type="entry name" value="MYB_SANT-LIKE DNA-BINDING DOMAIN-CONTAINING PROTEIN"/>
    <property type="match status" value="1"/>
</dbReference>
<evidence type="ECO:0000256" key="1">
    <source>
        <dbReference type="SAM" id="MobiDB-lite"/>
    </source>
</evidence>
<dbReference type="Proteomes" id="UP001458880">
    <property type="component" value="Unassembled WGS sequence"/>
</dbReference>
<keyword evidence="4" id="KW-1185">Reference proteome</keyword>
<comment type="caution">
    <text evidence="3">The sequence shown here is derived from an EMBL/GenBank/DDBJ whole genome shotgun (WGS) entry which is preliminary data.</text>
</comment>
<sequence length="300" mass="35107">MEKTEKIKLIHTSGTEFYVFLNEYELARTQTDANFRNELIDKYYQLYKKGLASSIRQVYTDETSELSSISSDNNNNEDTDTRASTPLQKETIPEYTTASRSNAEWTDNGTKLLIQQYSELKPLVEERKIKTMRKMWETISEEFKKHDFHYTAIQVESKWKTLERSFKTTIENSKKTGRGKRSCPYERELAAILLKRNSVIPPCVLDENSVKNRATLLEESRLQMENASDIIEEISRTSTPTSVENNPRRSRNIELKLLADAIESRTQVKKEIEERKLEQRERLINVLHERNELLKSLVTK</sequence>
<dbReference type="GO" id="GO:0003677">
    <property type="term" value="F:DNA binding"/>
    <property type="evidence" value="ECO:0007669"/>
    <property type="project" value="UniProtKB-KW"/>
</dbReference>
<keyword evidence="3" id="KW-0238">DNA-binding</keyword>
<proteinExistence type="predicted"/>
<reference evidence="3 4" key="1">
    <citation type="journal article" date="2024" name="BMC Genomics">
        <title>De novo assembly and annotation of Popillia japonica's genome with initial clues to its potential as an invasive pest.</title>
        <authorList>
            <person name="Cucini C."/>
            <person name="Boschi S."/>
            <person name="Funari R."/>
            <person name="Cardaioli E."/>
            <person name="Iannotti N."/>
            <person name="Marturano G."/>
            <person name="Paoli F."/>
            <person name="Bruttini M."/>
            <person name="Carapelli A."/>
            <person name="Frati F."/>
            <person name="Nardi F."/>
        </authorList>
    </citation>
    <scope>NUCLEOTIDE SEQUENCE [LARGE SCALE GENOMIC DNA]</scope>
    <source>
        <strain evidence="3">DMR45628</strain>
    </source>
</reference>
<feature type="compositionally biased region" description="Low complexity" evidence="1">
    <location>
        <begin position="65"/>
        <end position="76"/>
    </location>
</feature>
<dbReference type="InterPro" id="IPR044822">
    <property type="entry name" value="Myb_DNA-bind_4"/>
</dbReference>
<feature type="domain" description="Myb/SANT-like DNA-binding" evidence="2">
    <location>
        <begin position="104"/>
        <end position="191"/>
    </location>
</feature>
<protein>
    <submittedName>
        <fullName evidence="3">Myb/SANT-like DNA-binding domain</fullName>
    </submittedName>
</protein>
<evidence type="ECO:0000313" key="4">
    <source>
        <dbReference type="Proteomes" id="UP001458880"/>
    </source>
</evidence>
<evidence type="ECO:0000259" key="2">
    <source>
        <dbReference type="Pfam" id="PF13837"/>
    </source>
</evidence>
<dbReference type="AlphaFoldDB" id="A0AAW1L6Y5"/>
<dbReference type="Gene3D" id="1.10.10.60">
    <property type="entry name" value="Homeodomain-like"/>
    <property type="match status" value="1"/>
</dbReference>
<gene>
    <name evidence="3" type="ORF">QE152_g15671</name>
</gene>
<feature type="region of interest" description="Disordered" evidence="1">
    <location>
        <begin position="65"/>
        <end position="87"/>
    </location>
</feature>
<dbReference type="Pfam" id="PF13837">
    <property type="entry name" value="Myb_DNA-bind_4"/>
    <property type="match status" value="1"/>
</dbReference>
<evidence type="ECO:0000313" key="3">
    <source>
        <dbReference type="EMBL" id="KAK9729892.1"/>
    </source>
</evidence>
<organism evidence="3 4">
    <name type="scientific">Popillia japonica</name>
    <name type="common">Japanese beetle</name>
    <dbReference type="NCBI Taxonomy" id="7064"/>
    <lineage>
        <taxon>Eukaryota</taxon>
        <taxon>Metazoa</taxon>
        <taxon>Ecdysozoa</taxon>
        <taxon>Arthropoda</taxon>
        <taxon>Hexapoda</taxon>
        <taxon>Insecta</taxon>
        <taxon>Pterygota</taxon>
        <taxon>Neoptera</taxon>
        <taxon>Endopterygota</taxon>
        <taxon>Coleoptera</taxon>
        <taxon>Polyphaga</taxon>
        <taxon>Scarabaeiformia</taxon>
        <taxon>Scarabaeidae</taxon>
        <taxon>Rutelinae</taxon>
        <taxon>Popillia</taxon>
    </lineage>
</organism>
<dbReference type="EMBL" id="JASPKY010000156">
    <property type="protein sequence ID" value="KAK9729892.1"/>
    <property type="molecule type" value="Genomic_DNA"/>
</dbReference>
<name>A0AAW1L6Y5_POPJA</name>
<dbReference type="PANTHER" id="PTHR47595">
    <property type="entry name" value="HEAT SHOCK 70 KDA PROTEIN 14"/>
    <property type="match status" value="1"/>
</dbReference>
<accession>A0AAW1L6Y5</accession>